<reference evidence="17 18" key="1">
    <citation type="journal article" date="2007" name="Nature">
        <title>Genome of the marsupial Monodelphis domestica reveals innovation in non-coding sequences.</title>
        <authorList>
            <person name="Mikkelsen T.S."/>
            <person name="Wakefield M.J."/>
            <person name="Aken B."/>
            <person name="Amemiya C.T."/>
            <person name="Chang J.L."/>
            <person name="Duke S."/>
            <person name="Garber M."/>
            <person name="Gentles A.J."/>
            <person name="Goodstadt L."/>
            <person name="Heger A."/>
            <person name="Jurka J."/>
            <person name="Kamal M."/>
            <person name="Mauceli E."/>
            <person name="Searle S.M."/>
            <person name="Sharpe T."/>
            <person name="Baker M.L."/>
            <person name="Batzer M.A."/>
            <person name="Benos P.V."/>
            <person name="Belov K."/>
            <person name="Clamp M."/>
            <person name="Cook A."/>
            <person name="Cuff J."/>
            <person name="Das R."/>
            <person name="Davidow L."/>
            <person name="Deakin J.E."/>
            <person name="Fazzari M.J."/>
            <person name="Glass J.L."/>
            <person name="Grabherr M."/>
            <person name="Greally J.M."/>
            <person name="Gu W."/>
            <person name="Hore T.A."/>
            <person name="Huttley G.A."/>
            <person name="Kleber M."/>
            <person name="Jirtle R.L."/>
            <person name="Koina E."/>
            <person name="Lee J.T."/>
            <person name="Mahony S."/>
            <person name="Marra M.A."/>
            <person name="Miller R.D."/>
            <person name="Nicholls R.D."/>
            <person name="Oda M."/>
            <person name="Papenfuss A.T."/>
            <person name="Parra Z.E."/>
            <person name="Pollock D.D."/>
            <person name="Ray D.A."/>
            <person name="Schein J.E."/>
            <person name="Speed T.P."/>
            <person name="Thompson K."/>
            <person name="VandeBerg J.L."/>
            <person name="Wade C.M."/>
            <person name="Walker J.A."/>
            <person name="Waters P.D."/>
            <person name="Webber C."/>
            <person name="Weidman J.R."/>
            <person name="Xie X."/>
            <person name="Zody M.C."/>
            <person name="Baldwin J."/>
            <person name="Abdouelleil A."/>
            <person name="Abdulkadir J."/>
            <person name="Abebe A."/>
            <person name="Abera B."/>
            <person name="Abreu J."/>
            <person name="Acer S.C."/>
            <person name="Aftuck L."/>
            <person name="Alexander A."/>
            <person name="An P."/>
            <person name="Anderson E."/>
            <person name="Anderson S."/>
            <person name="Arachi H."/>
            <person name="Azer M."/>
            <person name="Bachantsang P."/>
            <person name="Barry A."/>
            <person name="Bayul T."/>
            <person name="Berlin A."/>
            <person name="Bessette D."/>
            <person name="Bloom T."/>
            <person name="Bloom T."/>
            <person name="Boguslavskiy L."/>
            <person name="Bonnet C."/>
            <person name="Boukhgalter B."/>
            <person name="Bourzgui I."/>
            <person name="Brown A."/>
            <person name="Cahill P."/>
            <person name="Channer S."/>
            <person name="Cheshatsang Y."/>
            <person name="Chuda L."/>
            <person name="Citroen M."/>
            <person name="Collymore A."/>
            <person name="Cooke P."/>
            <person name="Costello M."/>
            <person name="D'Aco K."/>
            <person name="Daza R."/>
            <person name="De Haan G."/>
            <person name="DeGray S."/>
            <person name="DeMaso C."/>
            <person name="Dhargay N."/>
            <person name="Dooley K."/>
            <person name="Dooley E."/>
            <person name="Doricent M."/>
            <person name="Dorje P."/>
            <person name="Dorjee K."/>
            <person name="Dupes A."/>
            <person name="Elong R."/>
            <person name="Falk J."/>
            <person name="Farina A."/>
            <person name="Faro S."/>
            <person name="Ferguson D."/>
            <person name="Fisher S."/>
            <person name="Foley C.D."/>
            <person name="Franke A."/>
            <person name="Friedrich D."/>
            <person name="Gadbois L."/>
            <person name="Gearin G."/>
            <person name="Gearin C.R."/>
            <person name="Giannoukos G."/>
            <person name="Goode T."/>
            <person name="Graham J."/>
            <person name="Grandbois E."/>
            <person name="Grewal S."/>
            <person name="Gyaltsen K."/>
            <person name="Hafez N."/>
            <person name="Hagos B."/>
            <person name="Hall J."/>
            <person name="Henson C."/>
            <person name="Hollinger A."/>
            <person name="Honan T."/>
            <person name="Huard M.D."/>
            <person name="Hughes L."/>
            <person name="Hurhula B."/>
            <person name="Husby M.E."/>
            <person name="Kamat A."/>
            <person name="Kanga B."/>
            <person name="Kashin S."/>
            <person name="Khazanovich D."/>
            <person name="Kisner P."/>
            <person name="Lance K."/>
            <person name="Lara M."/>
            <person name="Lee W."/>
            <person name="Lennon N."/>
            <person name="Letendre F."/>
            <person name="LeVine R."/>
            <person name="Lipovsky A."/>
            <person name="Liu X."/>
            <person name="Liu J."/>
            <person name="Liu S."/>
            <person name="Lokyitsang T."/>
            <person name="Lokyitsang Y."/>
            <person name="Lubonja R."/>
            <person name="Lui A."/>
            <person name="MacDonald P."/>
            <person name="Magnisalis V."/>
            <person name="Maru K."/>
            <person name="Matthews C."/>
            <person name="McCusker W."/>
            <person name="McDonough S."/>
            <person name="Mehta T."/>
            <person name="Meldrim J."/>
            <person name="Meneus L."/>
            <person name="Mihai O."/>
            <person name="Mihalev A."/>
            <person name="Mihova T."/>
            <person name="Mittelman R."/>
            <person name="Mlenga V."/>
            <person name="Montmayeur A."/>
            <person name="Mulrain L."/>
            <person name="Navidi A."/>
            <person name="Naylor J."/>
            <person name="Negash T."/>
            <person name="Nguyen T."/>
            <person name="Nguyen N."/>
            <person name="Nicol R."/>
            <person name="Norbu C."/>
            <person name="Norbu N."/>
            <person name="Novod N."/>
            <person name="O'Neill B."/>
            <person name="Osman S."/>
            <person name="Markiewicz E."/>
            <person name="Oyono O.L."/>
            <person name="Patti C."/>
            <person name="Phunkhang P."/>
            <person name="Pierre F."/>
            <person name="Priest M."/>
            <person name="Raghuraman S."/>
            <person name="Rege F."/>
            <person name="Reyes R."/>
            <person name="Rise C."/>
            <person name="Rogov P."/>
            <person name="Ross K."/>
            <person name="Ryan E."/>
            <person name="Settipalli S."/>
            <person name="Shea T."/>
            <person name="Sherpa N."/>
            <person name="Shi L."/>
            <person name="Shih D."/>
            <person name="Sparrow T."/>
            <person name="Spaulding J."/>
            <person name="Stalker J."/>
            <person name="Stange-Thomann N."/>
            <person name="Stavropoulos S."/>
            <person name="Stone C."/>
            <person name="Strader C."/>
            <person name="Tesfaye S."/>
            <person name="Thomson T."/>
            <person name="Thoulutsang Y."/>
            <person name="Thoulutsang D."/>
            <person name="Topham K."/>
            <person name="Topping I."/>
            <person name="Tsamla T."/>
            <person name="Vassiliev H."/>
            <person name="Vo A."/>
            <person name="Wangchuk T."/>
            <person name="Wangdi T."/>
            <person name="Weiand M."/>
            <person name="Wilkinson J."/>
            <person name="Wilson A."/>
            <person name="Yadav S."/>
            <person name="Young G."/>
            <person name="Yu Q."/>
            <person name="Zembek L."/>
            <person name="Zhong D."/>
            <person name="Zimmer A."/>
            <person name="Zwirko Z."/>
            <person name="Jaffe D.B."/>
            <person name="Alvarez P."/>
            <person name="Brockman W."/>
            <person name="Butler J."/>
            <person name="Chin C."/>
            <person name="Gnerre S."/>
            <person name="MacCallum I."/>
            <person name="Graves J.A."/>
            <person name="Ponting C.P."/>
            <person name="Breen M."/>
            <person name="Samollow P.B."/>
            <person name="Lander E.S."/>
            <person name="Lindblad-Toh K."/>
        </authorList>
    </citation>
    <scope>NUCLEOTIDE SEQUENCE [LARGE SCALE GENOMIC DNA]</scope>
</reference>
<evidence type="ECO:0000256" key="7">
    <source>
        <dbReference type="ARBA" id="ARBA00022729"/>
    </source>
</evidence>
<keyword evidence="9" id="KW-0847">Vitamin C</keyword>
<dbReference type="Pfam" id="PF25238">
    <property type="entry name" value="OGFOD2-like"/>
    <property type="match status" value="1"/>
</dbReference>
<evidence type="ECO:0000256" key="11">
    <source>
        <dbReference type="ARBA" id="ARBA00023002"/>
    </source>
</evidence>
<reference evidence="17" key="3">
    <citation type="submission" date="2025-09" db="UniProtKB">
        <authorList>
            <consortium name="Ensembl"/>
        </authorList>
    </citation>
    <scope>IDENTIFICATION</scope>
</reference>
<evidence type="ECO:0000256" key="1">
    <source>
        <dbReference type="ARBA" id="ARBA00001954"/>
    </source>
</evidence>
<dbReference type="Gene3D" id="2.60.120.620">
    <property type="entry name" value="q2cbj1_9rhob like domain"/>
    <property type="match status" value="1"/>
</dbReference>
<evidence type="ECO:0000256" key="5">
    <source>
        <dbReference type="ARBA" id="ARBA00012264"/>
    </source>
</evidence>
<evidence type="ECO:0000256" key="9">
    <source>
        <dbReference type="ARBA" id="ARBA00022896"/>
    </source>
</evidence>
<evidence type="ECO:0000313" key="18">
    <source>
        <dbReference type="Proteomes" id="UP000002280"/>
    </source>
</evidence>
<keyword evidence="13" id="KW-0472">Membrane</keyword>
<dbReference type="InterPro" id="IPR005123">
    <property type="entry name" value="Oxoglu/Fe-dep_dioxygenase_dom"/>
</dbReference>
<dbReference type="GO" id="GO:0031418">
    <property type="term" value="F:L-ascorbic acid binding"/>
    <property type="evidence" value="ECO:0007669"/>
    <property type="project" value="UniProtKB-KW"/>
</dbReference>
<dbReference type="Pfam" id="PF25342">
    <property type="entry name" value="GT_PLOD"/>
    <property type="match status" value="2"/>
</dbReference>
<keyword evidence="12" id="KW-0408">Iron</keyword>
<accession>A0A5F8GZZ5</accession>
<evidence type="ECO:0000256" key="6">
    <source>
        <dbReference type="ARBA" id="ARBA00022723"/>
    </source>
</evidence>
<dbReference type="GO" id="GO:0008475">
    <property type="term" value="F:procollagen-lysine 5-dioxygenase activity"/>
    <property type="evidence" value="ECO:0007669"/>
    <property type="project" value="UniProtKB-EC"/>
</dbReference>
<keyword evidence="7" id="KW-0732">Signal</keyword>
<dbReference type="InterPro" id="IPR050757">
    <property type="entry name" value="Collagen_mod_GT25"/>
</dbReference>
<dbReference type="InterPro" id="IPR006620">
    <property type="entry name" value="Pro_4_hyd_alph"/>
</dbReference>
<evidence type="ECO:0000313" key="17">
    <source>
        <dbReference type="Ensembl" id="ENSMODP00000053117.1"/>
    </source>
</evidence>
<protein>
    <recommendedName>
        <fullName evidence="5">procollagen-lysine 5-dioxygenase</fullName>
        <ecNumber evidence="5">1.14.11.4</ecNumber>
    </recommendedName>
</protein>
<keyword evidence="14" id="KW-0325">Glycoprotein</keyword>
<dbReference type="InterPro" id="IPR001006">
    <property type="entry name" value="Procol_lys_dOase"/>
</dbReference>
<evidence type="ECO:0000256" key="4">
    <source>
        <dbReference type="ARBA" id="ARBA00004427"/>
    </source>
</evidence>
<evidence type="ECO:0000256" key="12">
    <source>
        <dbReference type="ARBA" id="ARBA00023004"/>
    </source>
</evidence>
<dbReference type="SMART" id="SM00702">
    <property type="entry name" value="P4Hc"/>
    <property type="match status" value="1"/>
</dbReference>
<dbReference type="Bgee" id="ENSMODG00000005017">
    <property type="expression patterns" value="Expressed in skeleton of lower jaw and 19 other cell types or tissues"/>
</dbReference>
<comment type="subcellular location">
    <subcellularLocation>
        <location evidence="3">Endoplasmic reticulum membrane</location>
        <topology evidence="3">Peripheral membrane protein</topology>
        <orientation evidence="3">Lumenal side</orientation>
    </subcellularLocation>
    <subcellularLocation>
        <location evidence="4">Rough endoplasmic reticulum</location>
    </subcellularLocation>
</comment>
<dbReference type="PROSITE" id="PS01325">
    <property type="entry name" value="LYS_HYDROXYLASE"/>
    <property type="match status" value="1"/>
</dbReference>
<keyword evidence="11" id="KW-0560">Oxidoreductase</keyword>
<dbReference type="GO" id="GO:0005789">
    <property type="term" value="C:endoplasmic reticulum membrane"/>
    <property type="evidence" value="ECO:0007669"/>
    <property type="project" value="UniProtKB-SubCell"/>
</dbReference>
<dbReference type="EC" id="1.14.11.4" evidence="5"/>
<dbReference type="GO" id="GO:0005791">
    <property type="term" value="C:rough endoplasmic reticulum"/>
    <property type="evidence" value="ECO:0007669"/>
    <property type="project" value="UniProtKB-SubCell"/>
</dbReference>
<dbReference type="PROSITE" id="PS51471">
    <property type="entry name" value="FE2OG_OXY"/>
    <property type="match status" value="1"/>
</dbReference>
<evidence type="ECO:0000256" key="3">
    <source>
        <dbReference type="ARBA" id="ARBA00004367"/>
    </source>
</evidence>
<sequence>MSAPGSPCLWLRFRLLLQLGLSPLLLLLLPLQLLGPPGILASASASVADGAAGFSPGERVNPDKLLVITAATEETEGYLRFLQTAKFFNYTVQTLGLGEEWRGGDVARTVGGGQKVRWLKKEMEKYAERNDMVIMFVDSYDVLLAGSPKELLWKFLQSGSRLLFSAESFCWPEWGLAERYPSVGNGKRFLNSGDEVVLKFDRNQVRIRNVAYDTLPVVIHGNGPTKLQLNYLGNYIPNGWTPEGGCGFCDRDRIDLQEGQPFPRVLLSVFVEQPTPFLPRFLQRLLLIDYPPEQISLFLHNNEVHHEPHIAAAWPQLQDHFFAVKLVGPEEALTPAQARDMAMDSCRQDSECEFYFSLDADAIITNSQTLRNLIEENRKVIAPMLSRHGKLWSNFWGALSPEEYYARSEDYVELVQRKRVGVWNVPYISQAYLIKGETLRKELPQREVFSRSESDPDMAFCKTIRDKGIFLHLSNQEEFGRLLSTARYKTDHLYPDLWQIFDNPLDWQEQYIHENYTWALDGEGMVEQPCPDVYWFPLLSEQMCDELVEEMENFGQWSGGKHEDSRLAGGYENVPTVDIHMKQLGYEDEWLQFLRTYVGPMTENLFPGYHTKTRAVMNFVVRYRPDEQPSLRPHHDSSTFTLNIALNSKGLDYEGGGCRFLRYDCIVSSPRKGWGLLHPGRLTHYHEGLPTTKGTRYIMVSFVDP</sequence>
<keyword evidence="8" id="KW-0256">Endoplasmic reticulum</keyword>
<evidence type="ECO:0000256" key="13">
    <source>
        <dbReference type="ARBA" id="ARBA00023136"/>
    </source>
</evidence>
<evidence type="ECO:0000256" key="2">
    <source>
        <dbReference type="ARBA" id="ARBA00001961"/>
    </source>
</evidence>
<keyword evidence="6" id="KW-0479">Metal-binding</keyword>
<dbReference type="GO" id="GO:0005506">
    <property type="term" value="F:iron ion binding"/>
    <property type="evidence" value="ECO:0007669"/>
    <property type="project" value="InterPro"/>
</dbReference>
<organism evidence="17 18">
    <name type="scientific">Monodelphis domestica</name>
    <name type="common">Gray short-tailed opossum</name>
    <dbReference type="NCBI Taxonomy" id="13616"/>
    <lineage>
        <taxon>Eukaryota</taxon>
        <taxon>Metazoa</taxon>
        <taxon>Chordata</taxon>
        <taxon>Craniata</taxon>
        <taxon>Vertebrata</taxon>
        <taxon>Euteleostomi</taxon>
        <taxon>Mammalia</taxon>
        <taxon>Metatheria</taxon>
        <taxon>Didelphimorphia</taxon>
        <taxon>Didelphidae</taxon>
        <taxon>Monodelphis</taxon>
    </lineage>
</organism>
<evidence type="ECO:0000256" key="8">
    <source>
        <dbReference type="ARBA" id="ARBA00022824"/>
    </source>
</evidence>
<proteinExistence type="predicted"/>
<dbReference type="GeneTree" id="ENSGT01030000234558"/>
<dbReference type="PANTHER" id="PTHR10730">
    <property type="entry name" value="PROCOLLAGEN-LYSINE,2-OXOGLUTARATE 5-DIOXYGENASE/GLYCOSYLTRANSFERASE 25 FAMILY MEMBER"/>
    <property type="match status" value="1"/>
</dbReference>
<evidence type="ECO:0000259" key="16">
    <source>
        <dbReference type="PROSITE" id="PS51471"/>
    </source>
</evidence>
<dbReference type="FunFam" id="2.60.120.620:FF:000004">
    <property type="entry name" value="Procollagen-lysine,2-oxoglutarate 5-dioxygenase 2"/>
    <property type="match status" value="1"/>
</dbReference>
<feature type="domain" description="Fe2OG dioxygenase" evidence="16">
    <location>
        <begin position="614"/>
        <end position="705"/>
    </location>
</feature>
<gene>
    <name evidence="17" type="primary">PLOD3</name>
</gene>
<dbReference type="InterPro" id="IPR057589">
    <property type="entry name" value="GT_PLOD"/>
</dbReference>
<evidence type="ECO:0000256" key="15">
    <source>
        <dbReference type="ARBA" id="ARBA00047930"/>
    </source>
</evidence>
<keyword evidence="10" id="KW-0223">Dioxygenase</keyword>
<reference evidence="17" key="2">
    <citation type="submission" date="2025-08" db="UniProtKB">
        <authorList>
            <consortium name="Ensembl"/>
        </authorList>
    </citation>
    <scope>IDENTIFICATION</scope>
</reference>
<dbReference type="PANTHER" id="PTHR10730:SF7">
    <property type="entry name" value="MULTIFUNCTIONAL PROCOLLAGEN LYSINE HYDROXYLASE AND GLYCOSYLTRANSFERASE LH3"/>
    <property type="match status" value="1"/>
</dbReference>
<keyword evidence="18" id="KW-1185">Reference proteome</keyword>
<comment type="cofactor">
    <cofactor evidence="1">
        <name>Fe(2+)</name>
        <dbReference type="ChEBI" id="CHEBI:29033"/>
    </cofactor>
</comment>
<comment type="cofactor">
    <cofactor evidence="2">
        <name>L-ascorbate</name>
        <dbReference type="ChEBI" id="CHEBI:38290"/>
    </cofactor>
</comment>
<dbReference type="InterPro" id="IPR044861">
    <property type="entry name" value="IPNS-like_FE2OG_OXY"/>
</dbReference>
<dbReference type="Ensembl" id="ENSMODT00000063504.1">
    <property type="protein sequence ID" value="ENSMODP00000053117.1"/>
    <property type="gene ID" value="ENSMODG00000005017.4"/>
</dbReference>
<evidence type="ECO:0000256" key="10">
    <source>
        <dbReference type="ARBA" id="ARBA00022964"/>
    </source>
</evidence>
<dbReference type="Pfam" id="PF03171">
    <property type="entry name" value="2OG-FeII_Oxy"/>
    <property type="match status" value="1"/>
</dbReference>
<dbReference type="SUPFAM" id="SSF53448">
    <property type="entry name" value="Nucleotide-diphospho-sugar transferases"/>
    <property type="match status" value="1"/>
</dbReference>
<dbReference type="AlphaFoldDB" id="A0A5F8GZZ5"/>
<evidence type="ECO:0000256" key="14">
    <source>
        <dbReference type="ARBA" id="ARBA00023180"/>
    </source>
</evidence>
<comment type="catalytic activity">
    <reaction evidence="15">
        <text>L-lysyl-[collagen] + 2-oxoglutarate + O2 = (5R)-5-hydroxy-L-lysyl-[collagen] + succinate + CO2</text>
        <dbReference type="Rhea" id="RHEA:16569"/>
        <dbReference type="Rhea" id="RHEA-COMP:12751"/>
        <dbReference type="Rhea" id="RHEA-COMP:12752"/>
        <dbReference type="ChEBI" id="CHEBI:15379"/>
        <dbReference type="ChEBI" id="CHEBI:16526"/>
        <dbReference type="ChEBI" id="CHEBI:16810"/>
        <dbReference type="ChEBI" id="CHEBI:29969"/>
        <dbReference type="ChEBI" id="CHEBI:30031"/>
        <dbReference type="ChEBI" id="CHEBI:133442"/>
        <dbReference type="EC" id="1.14.11.4"/>
    </reaction>
</comment>
<dbReference type="Proteomes" id="UP000002280">
    <property type="component" value="Chromosome 2"/>
</dbReference>
<name>A0A5F8GZZ5_MONDO</name>
<dbReference type="InterPro" id="IPR029044">
    <property type="entry name" value="Nucleotide-diphossugar_trans"/>
</dbReference>